<dbReference type="Pfam" id="PF03732">
    <property type="entry name" value="Retrotrans_gag"/>
    <property type="match status" value="1"/>
</dbReference>
<protein>
    <recommendedName>
        <fullName evidence="2">Retrotransposon gag domain-containing protein</fullName>
    </recommendedName>
</protein>
<feature type="domain" description="Retrotransposon gag" evidence="2">
    <location>
        <begin position="142"/>
        <end position="232"/>
    </location>
</feature>
<dbReference type="PANTHER" id="PTHR33223">
    <property type="entry name" value="CCHC-TYPE DOMAIN-CONTAINING PROTEIN"/>
    <property type="match status" value="1"/>
</dbReference>
<organism evidence="3">
    <name type="scientific">Sesamum radiatum</name>
    <name type="common">Black benniseed</name>
    <dbReference type="NCBI Taxonomy" id="300843"/>
    <lineage>
        <taxon>Eukaryota</taxon>
        <taxon>Viridiplantae</taxon>
        <taxon>Streptophyta</taxon>
        <taxon>Embryophyta</taxon>
        <taxon>Tracheophyta</taxon>
        <taxon>Spermatophyta</taxon>
        <taxon>Magnoliopsida</taxon>
        <taxon>eudicotyledons</taxon>
        <taxon>Gunneridae</taxon>
        <taxon>Pentapetalae</taxon>
        <taxon>asterids</taxon>
        <taxon>lamiids</taxon>
        <taxon>Lamiales</taxon>
        <taxon>Pedaliaceae</taxon>
        <taxon>Sesamum</taxon>
    </lineage>
</organism>
<dbReference type="EMBL" id="JACGWJ010000027">
    <property type="protein sequence ID" value="KAL0309594.1"/>
    <property type="molecule type" value="Genomic_DNA"/>
</dbReference>
<dbReference type="PANTHER" id="PTHR33223:SF10">
    <property type="entry name" value="AMINOTRANSFERASE-LIKE PLANT MOBILE DOMAIN-CONTAINING PROTEIN"/>
    <property type="match status" value="1"/>
</dbReference>
<accession>A0AAW2KTC6</accession>
<feature type="compositionally biased region" description="Polar residues" evidence="1">
    <location>
        <begin position="48"/>
        <end position="64"/>
    </location>
</feature>
<name>A0AAW2KTC6_SESRA</name>
<proteinExistence type="predicted"/>
<gene>
    <name evidence="3" type="ORF">Sradi_5901700</name>
</gene>
<sequence length="436" mass="48765">MWESKPTAAPLQELMIQLTQEALLALIHDALTRAAAQAVAQFAANHPNLSTRGRTSTNHPQLRQPSAPLPYRGTKDPYLPLAIAPPRRSLFAPTILVEALPAGLKVSNLSEYDGTGGPQEHLDKFYIKIDWYDLSDAAYCKVFRTTLLKHALAWFNQLPTRTISSLEQLTQHFLHHFSMNKKVPKTAAYLFTIHHPPSTIHQKENEPLRDYVQRFLEAVHEVPHVNHELLVSIIQQNLLLGRFEESIEGKPPRTLEELLMRSQKYIRIEESNASGPSIATRRKNREEEKESKKKEEQKHLPPPGGGHGHRSSRQPQDSTPAQPPREENLPTINVIGVISGGPVGGDSTYARKALARAARGNHGQAPMQVHSITSDVPEEISFGSRDMNLMRNQNNDALVISATLSNFWVKKVLVDSESSTDIIFYDAYAQLGIENA</sequence>
<reference evidence="3" key="1">
    <citation type="submission" date="2020-06" db="EMBL/GenBank/DDBJ databases">
        <authorList>
            <person name="Li T."/>
            <person name="Hu X."/>
            <person name="Zhang T."/>
            <person name="Song X."/>
            <person name="Zhang H."/>
            <person name="Dai N."/>
            <person name="Sheng W."/>
            <person name="Hou X."/>
            <person name="Wei L."/>
        </authorList>
    </citation>
    <scope>NUCLEOTIDE SEQUENCE</scope>
    <source>
        <strain evidence="3">G02</strain>
        <tissue evidence="3">Leaf</tissue>
    </source>
</reference>
<evidence type="ECO:0000259" key="2">
    <source>
        <dbReference type="Pfam" id="PF03732"/>
    </source>
</evidence>
<evidence type="ECO:0000313" key="3">
    <source>
        <dbReference type="EMBL" id="KAL0309594.1"/>
    </source>
</evidence>
<feature type="region of interest" description="Disordered" evidence="1">
    <location>
        <begin position="48"/>
        <end position="69"/>
    </location>
</feature>
<reference evidence="3" key="2">
    <citation type="journal article" date="2024" name="Plant">
        <title>Genomic evolution and insights into agronomic trait innovations of Sesamum species.</title>
        <authorList>
            <person name="Miao H."/>
            <person name="Wang L."/>
            <person name="Qu L."/>
            <person name="Liu H."/>
            <person name="Sun Y."/>
            <person name="Le M."/>
            <person name="Wang Q."/>
            <person name="Wei S."/>
            <person name="Zheng Y."/>
            <person name="Lin W."/>
            <person name="Duan Y."/>
            <person name="Cao H."/>
            <person name="Xiong S."/>
            <person name="Wang X."/>
            <person name="Wei L."/>
            <person name="Li C."/>
            <person name="Ma Q."/>
            <person name="Ju M."/>
            <person name="Zhao R."/>
            <person name="Li G."/>
            <person name="Mu C."/>
            <person name="Tian Q."/>
            <person name="Mei H."/>
            <person name="Zhang T."/>
            <person name="Gao T."/>
            <person name="Zhang H."/>
        </authorList>
    </citation>
    <scope>NUCLEOTIDE SEQUENCE</scope>
    <source>
        <strain evidence="3">G02</strain>
    </source>
</reference>
<feature type="region of interest" description="Disordered" evidence="1">
    <location>
        <begin position="270"/>
        <end position="329"/>
    </location>
</feature>
<comment type="caution">
    <text evidence="3">The sequence shown here is derived from an EMBL/GenBank/DDBJ whole genome shotgun (WGS) entry which is preliminary data.</text>
</comment>
<dbReference type="AlphaFoldDB" id="A0AAW2KTC6"/>
<feature type="compositionally biased region" description="Basic and acidic residues" evidence="1">
    <location>
        <begin position="284"/>
        <end position="299"/>
    </location>
</feature>
<evidence type="ECO:0000256" key="1">
    <source>
        <dbReference type="SAM" id="MobiDB-lite"/>
    </source>
</evidence>
<dbReference type="InterPro" id="IPR005162">
    <property type="entry name" value="Retrotrans_gag_dom"/>
</dbReference>